<dbReference type="EMBL" id="OB660854">
    <property type="protein sequence ID" value="CAD7226537.1"/>
    <property type="molecule type" value="Genomic_DNA"/>
</dbReference>
<reference evidence="1" key="1">
    <citation type="submission" date="2020-11" db="EMBL/GenBank/DDBJ databases">
        <authorList>
            <person name="Tran Van P."/>
        </authorList>
    </citation>
    <scope>NUCLEOTIDE SEQUENCE</scope>
</reference>
<dbReference type="Pfam" id="PF03114">
    <property type="entry name" value="BAR"/>
    <property type="match status" value="1"/>
</dbReference>
<dbReference type="SUPFAM" id="SSF103657">
    <property type="entry name" value="BAR/IMD domain-like"/>
    <property type="match status" value="1"/>
</dbReference>
<dbReference type="PROSITE" id="PS51021">
    <property type="entry name" value="BAR"/>
    <property type="match status" value="1"/>
</dbReference>
<gene>
    <name evidence="1" type="ORF">CTOB1V02_LOCUS4455</name>
</gene>
<dbReference type="InterPro" id="IPR027267">
    <property type="entry name" value="AH/BAR_dom_sf"/>
</dbReference>
<dbReference type="GO" id="GO:0005737">
    <property type="term" value="C:cytoplasm"/>
    <property type="evidence" value="ECO:0007669"/>
    <property type="project" value="InterPro"/>
</dbReference>
<evidence type="ECO:0000313" key="1">
    <source>
        <dbReference type="EMBL" id="CAD7226537.1"/>
    </source>
</evidence>
<dbReference type="AlphaFoldDB" id="A0A7R8WCD6"/>
<accession>A0A7R8WCD6</accession>
<dbReference type="OrthoDB" id="14167at2759"/>
<proteinExistence type="predicted"/>
<organism evidence="1">
    <name type="scientific">Cyprideis torosa</name>
    <dbReference type="NCBI Taxonomy" id="163714"/>
    <lineage>
        <taxon>Eukaryota</taxon>
        <taxon>Metazoa</taxon>
        <taxon>Ecdysozoa</taxon>
        <taxon>Arthropoda</taxon>
        <taxon>Crustacea</taxon>
        <taxon>Oligostraca</taxon>
        <taxon>Ostracoda</taxon>
        <taxon>Podocopa</taxon>
        <taxon>Podocopida</taxon>
        <taxon>Cytherocopina</taxon>
        <taxon>Cytheroidea</taxon>
        <taxon>Cytherideidae</taxon>
        <taxon>Cyprideis</taxon>
    </lineage>
</organism>
<dbReference type="Gene3D" id="1.20.1270.60">
    <property type="entry name" value="Arfaptin homology (AH) domain/BAR domain"/>
    <property type="match status" value="1"/>
</dbReference>
<dbReference type="InterPro" id="IPR004148">
    <property type="entry name" value="BAR_dom"/>
</dbReference>
<protein>
    <submittedName>
        <fullName evidence="1">Uncharacterized protein</fullName>
    </submittedName>
</protein>
<sequence length="205" mass="23024">MQGYSFEVESPARVSSKWRALQSGNRAFVQPMQKFLEGEMKNILRERKILESKRLDLDACKNRLRKARSMSAQQNSKEGVDPVQVIAEAERELSVAQLDFDKQTEIVKLLLEGISSFHATQIRSLNDLVEAQLRYHSQCQRLLEDLVQELNTVHGFHPCASGSNLSVGDLVGGLGIRSTDDDFDSAPIFKGTTVENEDDKEIDLS</sequence>
<name>A0A7R8WCD6_9CRUS</name>